<gene>
    <name evidence="3" type="ORF">MSAN_00619200</name>
</gene>
<dbReference type="EMBL" id="JACAZH010000004">
    <property type="protein sequence ID" value="KAF7369897.1"/>
    <property type="molecule type" value="Genomic_DNA"/>
</dbReference>
<protein>
    <submittedName>
        <fullName evidence="3">Uncharacterized protein</fullName>
    </submittedName>
</protein>
<feature type="transmembrane region" description="Helical" evidence="2">
    <location>
        <begin position="55"/>
        <end position="77"/>
    </location>
</feature>
<evidence type="ECO:0000313" key="3">
    <source>
        <dbReference type="EMBL" id="KAF7369897.1"/>
    </source>
</evidence>
<feature type="transmembrane region" description="Helical" evidence="2">
    <location>
        <begin position="158"/>
        <end position="181"/>
    </location>
</feature>
<evidence type="ECO:0000256" key="1">
    <source>
        <dbReference type="SAM" id="MobiDB-lite"/>
    </source>
</evidence>
<feature type="transmembrane region" description="Helical" evidence="2">
    <location>
        <begin position="16"/>
        <end position="35"/>
    </location>
</feature>
<keyword evidence="2" id="KW-0812">Transmembrane</keyword>
<dbReference type="OrthoDB" id="3038990at2759"/>
<evidence type="ECO:0000313" key="4">
    <source>
        <dbReference type="Proteomes" id="UP000623467"/>
    </source>
</evidence>
<feature type="transmembrane region" description="Helical" evidence="2">
    <location>
        <begin position="117"/>
        <end position="138"/>
    </location>
</feature>
<sequence length="328" mass="35994">MDSNSSVLPPELERQLQVGSSVIVGATAVFIWDILHSLSEDYHILFKLNFQASAAVYLVSRIASLVYTLGFTLFSTYPLPNCQAALVAFNAFYPLSSASTSLLFFFRVRAIYARRPLITYIFGFLWLCMLAGALTVPMGSSATTVGHTCIITQLAPYMGANGVGMTVFDTSVFLAISYGLLSNGRAEQTPAERVRTAFAFGRANLYAFSESLLRDGQKYYLITVFTNTLTIAMIYAPGVAPIYRGMGSIPNVAVTNIMASRVFRNVKMRYVRDGPINRIILDPHDMRLSLPMISIGSDPPPVHGDGDQEVPTEIQTSRGLSRPRVQVT</sequence>
<organism evidence="3 4">
    <name type="scientific">Mycena sanguinolenta</name>
    <dbReference type="NCBI Taxonomy" id="230812"/>
    <lineage>
        <taxon>Eukaryota</taxon>
        <taxon>Fungi</taxon>
        <taxon>Dikarya</taxon>
        <taxon>Basidiomycota</taxon>
        <taxon>Agaricomycotina</taxon>
        <taxon>Agaricomycetes</taxon>
        <taxon>Agaricomycetidae</taxon>
        <taxon>Agaricales</taxon>
        <taxon>Marasmiineae</taxon>
        <taxon>Mycenaceae</taxon>
        <taxon>Mycena</taxon>
    </lineage>
</organism>
<name>A0A8H7DEC7_9AGAR</name>
<dbReference type="AlphaFoldDB" id="A0A8H7DEC7"/>
<comment type="caution">
    <text evidence="3">The sequence shown here is derived from an EMBL/GenBank/DDBJ whole genome shotgun (WGS) entry which is preliminary data.</text>
</comment>
<dbReference type="Proteomes" id="UP000623467">
    <property type="component" value="Unassembled WGS sequence"/>
</dbReference>
<keyword evidence="2" id="KW-1133">Transmembrane helix</keyword>
<reference evidence="3" key="1">
    <citation type="submission" date="2020-05" db="EMBL/GenBank/DDBJ databases">
        <title>Mycena genomes resolve the evolution of fungal bioluminescence.</title>
        <authorList>
            <person name="Tsai I.J."/>
        </authorList>
    </citation>
    <scope>NUCLEOTIDE SEQUENCE</scope>
    <source>
        <strain evidence="3">160909Yilan</strain>
    </source>
</reference>
<accession>A0A8H7DEC7</accession>
<evidence type="ECO:0000256" key="2">
    <source>
        <dbReference type="SAM" id="Phobius"/>
    </source>
</evidence>
<feature type="region of interest" description="Disordered" evidence="1">
    <location>
        <begin position="297"/>
        <end position="328"/>
    </location>
</feature>
<feature type="transmembrane region" description="Helical" evidence="2">
    <location>
        <begin position="83"/>
        <end position="105"/>
    </location>
</feature>
<proteinExistence type="predicted"/>
<feature type="transmembrane region" description="Helical" evidence="2">
    <location>
        <begin position="219"/>
        <end position="236"/>
    </location>
</feature>
<keyword evidence="2" id="KW-0472">Membrane</keyword>
<keyword evidence="4" id="KW-1185">Reference proteome</keyword>